<name>A0A1F8C4T2_9BACT</name>
<reference evidence="1 2" key="1">
    <citation type="journal article" date="2016" name="Nat. Commun.">
        <title>Thousands of microbial genomes shed light on interconnected biogeochemical processes in an aquifer system.</title>
        <authorList>
            <person name="Anantharaman K."/>
            <person name="Brown C.T."/>
            <person name="Hug L.A."/>
            <person name="Sharon I."/>
            <person name="Castelle C.J."/>
            <person name="Probst A.J."/>
            <person name="Thomas B.C."/>
            <person name="Singh A."/>
            <person name="Wilkins M.J."/>
            <person name="Karaoz U."/>
            <person name="Brodie E.L."/>
            <person name="Williams K.H."/>
            <person name="Hubbard S.S."/>
            <person name="Banfield J.F."/>
        </authorList>
    </citation>
    <scope>NUCLEOTIDE SEQUENCE [LARGE SCALE GENOMIC DNA]</scope>
</reference>
<dbReference type="AlphaFoldDB" id="A0A1F8C4T2"/>
<accession>A0A1F8C4T2</accession>
<dbReference type="Proteomes" id="UP000178429">
    <property type="component" value="Unassembled WGS sequence"/>
</dbReference>
<dbReference type="EMBL" id="MGHL01000001">
    <property type="protein sequence ID" value="OGM70909.1"/>
    <property type="molecule type" value="Genomic_DNA"/>
</dbReference>
<evidence type="ECO:0000313" key="1">
    <source>
        <dbReference type="EMBL" id="OGM70909.1"/>
    </source>
</evidence>
<protein>
    <submittedName>
        <fullName evidence="1">Uncharacterized protein</fullName>
    </submittedName>
</protein>
<sequence length="119" mass="13919">MSGEQVSRDNPYPIHMGKERNTRLRALVEKNDWKMAGTIRRYIDLGMWLDNRLQSEEGFYLSDPLEIVRRAVELWQVLKEIQNDPNQELHVVRLGDDGQVVEDVSLVIPSLIELKGYQR</sequence>
<organism evidence="1 2">
    <name type="scientific">Candidatus Woesebacteria bacterium RIFCSPLOWO2_01_FULL_44_14</name>
    <dbReference type="NCBI Taxonomy" id="1802525"/>
    <lineage>
        <taxon>Bacteria</taxon>
        <taxon>Candidatus Woeseibacteriota</taxon>
    </lineage>
</organism>
<proteinExistence type="predicted"/>
<comment type="caution">
    <text evidence="1">The sequence shown here is derived from an EMBL/GenBank/DDBJ whole genome shotgun (WGS) entry which is preliminary data.</text>
</comment>
<dbReference type="STRING" id="1802525.A2975_01375"/>
<evidence type="ECO:0000313" key="2">
    <source>
        <dbReference type="Proteomes" id="UP000178429"/>
    </source>
</evidence>
<gene>
    <name evidence="1" type="ORF">A2975_01375</name>
</gene>